<proteinExistence type="predicted"/>
<evidence type="ECO:0008006" key="3">
    <source>
        <dbReference type="Google" id="ProtNLM"/>
    </source>
</evidence>
<organism evidence="1 2">
    <name type="scientific">Flavobacterium beibuense F44-8</name>
    <dbReference type="NCBI Taxonomy" id="1406840"/>
    <lineage>
        <taxon>Bacteria</taxon>
        <taxon>Pseudomonadati</taxon>
        <taxon>Bacteroidota</taxon>
        <taxon>Flavobacteriia</taxon>
        <taxon>Flavobacteriales</taxon>
        <taxon>Flavobacteriaceae</taxon>
        <taxon>Flavobacterium</taxon>
    </lineage>
</organism>
<comment type="caution">
    <text evidence="1">The sequence shown here is derived from an EMBL/GenBank/DDBJ whole genome shotgun (WGS) entry which is preliminary data.</text>
</comment>
<dbReference type="InterPro" id="IPR025833">
    <property type="entry name" value="GDYXXLXY"/>
</dbReference>
<gene>
    <name evidence="1" type="ORF">Q763_04430</name>
</gene>
<evidence type="ECO:0000313" key="1">
    <source>
        <dbReference type="EMBL" id="KGO83262.1"/>
    </source>
</evidence>
<dbReference type="eggNOG" id="COG4929">
    <property type="taxonomic scope" value="Bacteria"/>
</dbReference>
<dbReference type="RefSeq" id="WP_035131600.1">
    <property type="nucleotide sequence ID" value="NZ_JRLV01000004.1"/>
</dbReference>
<dbReference type="Pfam" id="PF14345">
    <property type="entry name" value="GDYXXLXY"/>
    <property type="match status" value="1"/>
</dbReference>
<sequence>MKTKNMFIVFVVVAVVQAFVPLKMIYDTEKINDEGTVYKFKTEPIDPNDPFRGKYITLRFEAENFKTTDSLMDMRQDVYVSVENDSEGYARVKEVLREEPEEGDYFKAKTGYLVSDELHLDFPFDRFYMEESKAPQAEVTYRKYSAAGNPKPAYALVAIKDGETYLKDVIVDDKPIREYVMEQQE</sequence>
<dbReference type="AlphaFoldDB" id="A0A0A2LSG2"/>
<name>A0A0A2LSG2_9FLAO</name>
<keyword evidence="2" id="KW-1185">Reference proteome</keyword>
<dbReference type="STRING" id="1406840.Q763_04430"/>
<dbReference type="Proteomes" id="UP000030129">
    <property type="component" value="Unassembled WGS sequence"/>
</dbReference>
<reference evidence="1 2" key="1">
    <citation type="submission" date="2013-09" db="EMBL/GenBank/DDBJ databases">
        <authorList>
            <person name="Zeng Z."/>
            <person name="Chen C."/>
        </authorList>
    </citation>
    <scope>NUCLEOTIDE SEQUENCE [LARGE SCALE GENOMIC DNA]</scope>
    <source>
        <strain evidence="1 2">F44-8</strain>
    </source>
</reference>
<accession>A0A0A2LSG2</accession>
<dbReference type="EMBL" id="JRLV01000004">
    <property type="protein sequence ID" value="KGO83262.1"/>
    <property type="molecule type" value="Genomic_DNA"/>
</dbReference>
<evidence type="ECO:0000313" key="2">
    <source>
        <dbReference type="Proteomes" id="UP000030129"/>
    </source>
</evidence>
<protein>
    <recommendedName>
        <fullName evidence="3">GDYXXLXY protein</fullName>
    </recommendedName>
</protein>